<dbReference type="Proteomes" id="UP001597108">
    <property type="component" value="Unassembled WGS sequence"/>
</dbReference>
<protein>
    <submittedName>
        <fullName evidence="1">Uncharacterized protein</fullName>
    </submittedName>
</protein>
<proteinExistence type="predicted"/>
<accession>A0ABW3IQS1</accession>
<comment type="caution">
    <text evidence="1">The sequence shown here is derived from an EMBL/GenBank/DDBJ whole genome shotgun (WGS) entry which is preliminary data.</text>
</comment>
<organism evidence="1 2">
    <name type="scientific">Tropicimonas aquimaris</name>
    <dbReference type="NCBI Taxonomy" id="914152"/>
    <lineage>
        <taxon>Bacteria</taxon>
        <taxon>Pseudomonadati</taxon>
        <taxon>Pseudomonadota</taxon>
        <taxon>Alphaproteobacteria</taxon>
        <taxon>Rhodobacterales</taxon>
        <taxon>Roseobacteraceae</taxon>
        <taxon>Tropicimonas</taxon>
    </lineage>
</organism>
<dbReference type="EMBL" id="JBHTJT010000021">
    <property type="protein sequence ID" value="MFD0980437.1"/>
    <property type="molecule type" value="Genomic_DNA"/>
</dbReference>
<sequence length="111" mass="12009">MQQLGISPVVIDRLLGHVNPLAAEGVSGAAASYIFSDLIIEEGPNPERHAMSLFAEAIMSIAFSRSQRHVLPEINERVSSVAEPARQVAKVAFVNSKSTARRTSPWAVAER</sequence>
<dbReference type="RefSeq" id="WP_386074842.1">
    <property type="nucleotide sequence ID" value="NZ_JBHTJT010000021.1"/>
</dbReference>
<evidence type="ECO:0000313" key="2">
    <source>
        <dbReference type="Proteomes" id="UP001597108"/>
    </source>
</evidence>
<gene>
    <name evidence="1" type="ORF">ACFQ2S_12330</name>
</gene>
<name>A0ABW3IQS1_9RHOB</name>
<keyword evidence="2" id="KW-1185">Reference proteome</keyword>
<evidence type="ECO:0000313" key="1">
    <source>
        <dbReference type="EMBL" id="MFD0980437.1"/>
    </source>
</evidence>
<reference evidence="2" key="1">
    <citation type="journal article" date="2019" name="Int. J. Syst. Evol. Microbiol.">
        <title>The Global Catalogue of Microorganisms (GCM) 10K type strain sequencing project: providing services to taxonomists for standard genome sequencing and annotation.</title>
        <authorList>
            <consortium name="The Broad Institute Genomics Platform"/>
            <consortium name="The Broad Institute Genome Sequencing Center for Infectious Disease"/>
            <person name="Wu L."/>
            <person name="Ma J."/>
        </authorList>
    </citation>
    <scope>NUCLEOTIDE SEQUENCE [LARGE SCALE GENOMIC DNA]</scope>
    <source>
        <strain evidence="2">CCUG 60524</strain>
    </source>
</reference>